<reference evidence="2" key="1">
    <citation type="submission" date="2016-09" db="EMBL/GenBank/DDBJ databases">
        <title>Draft genome sequence of a novel species of the family Streptococcaceae isolated from flowers.</title>
        <authorList>
            <person name="Chuah L.-O."/>
            <person name="Yap K.-P."/>
            <person name="Thong K.L."/>
            <person name="Liong M.T."/>
            <person name="Ahmad R."/>
            <person name="Rusul G."/>
        </authorList>
    </citation>
    <scope>NUCLEOTIDE SEQUENCE [LARGE SCALE GENOMIC DNA]</scope>
    <source>
        <strain evidence="2">HibF3</strain>
    </source>
</reference>
<dbReference type="Proteomes" id="UP000177273">
    <property type="component" value="Unassembled WGS sequence"/>
</dbReference>
<evidence type="ECO:0000313" key="1">
    <source>
        <dbReference type="EMBL" id="OFI46751.1"/>
    </source>
</evidence>
<accession>A0A9Q5JG77</accession>
<name>A0A9Q5JG77_9LACT</name>
<comment type="caution">
    <text evidence="1">The sequence shown here is derived from an EMBL/GenBank/DDBJ whole genome shotgun (WGS) entry which is preliminary data.</text>
</comment>
<gene>
    <name evidence="1" type="ORF">BG262_02840</name>
</gene>
<sequence>MVSNFKNAEAYAIQIDSFVQQVRECCRCFECASDEQWRQAIISALQNWGDLTCGNWIDNHDINLQIELSKQCGGCCPNIFRVNLPEEFVQVDTIRVKVRAWEGIKVREIDVESIYDEYTHTLSIDLTNAMNCCNCCETYDLIVDYTVGTDEIPPELCRWFCAIAKLYMELEEVECASCGSMESLKIIEVDGMKDLSASIKYMAMKYFQGVIDEYSLCFLKGYKDWSVVV</sequence>
<dbReference type="RefSeq" id="WP_070787884.1">
    <property type="nucleotide sequence ID" value="NZ_MKIQ01000027.1"/>
</dbReference>
<protein>
    <submittedName>
        <fullName evidence="1">Uncharacterized protein</fullName>
    </submittedName>
</protein>
<evidence type="ECO:0000313" key="2">
    <source>
        <dbReference type="Proteomes" id="UP000177273"/>
    </source>
</evidence>
<dbReference type="AlphaFoldDB" id="A0A9Q5JG77"/>
<dbReference type="EMBL" id="MKIQ01000027">
    <property type="protein sequence ID" value="OFI46751.1"/>
    <property type="molecule type" value="Genomic_DNA"/>
</dbReference>
<dbReference type="OrthoDB" id="9895595at2"/>
<keyword evidence="2" id="KW-1185">Reference proteome</keyword>
<proteinExistence type="predicted"/>
<organism evidence="1 2">
    <name type="scientific">Floricoccus penangensis</name>
    <dbReference type="NCBI Taxonomy" id="1859475"/>
    <lineage>
        <taxon>Bacteria</taxon>
        <taxon>Bacillati</taxon>
        <taxon>Bacillota</taxon>
        <taxon>Bacilli</taxon>
        <taxon>Lactobacillales</taxon>
        <taxon>Streptococcaceae</taxon>
        <taxon>Floricoccus</taxon>
    </lineage>
</organism>